<evidence type="ECO:0000313" key="2">
    <source>
        <dbReference type="EMBL" id="KAK6737497.1"/>
    </source>
</evidence>
<reference evidence="2 3" key="1">
    <citation type="submission" date="2023-08" db="EMBL/GenBank/DDBJ databases">
        <title>A Necator americanus chromosomal reference genome.</title>
        <authorList>
            <person name="Ilik V."/>
            <person name="Petrzelkova K.J."/>
            <person name="Pardy F."/>
            <person name="Fuh T."/>
            <person name="Niatou-Singa F.S."/>
            <person name="Gouil Q."/>
            <person name="Baker L."/>
            <person name="Ritchie M.E."/>
            <person name="Jex A.R."/>
            <person name="Gazzola D."/>
            <person name="Li H."/>
            <person name="Toshio Fujiwara R."/>
            <person name="Zhan B."/>
            <person name="Aroian R.V."/>
            <person name="Pafco B."/>
            <person name="Schwarz E.M."/>
        </authorList>
    </citation>
    <scope>NUCLEOTIDE SEQUENCE [LARGE SCALE GENOMIC DNA]</scope>
    <source>
        <strain evidence="2 3">Aroian</strain>
        <tissue evidence="2">Whole animal</tissue>
    </source>
</reference>
<gene>
    <name evidence="2" type="primary">Necator_chrII.g7708</name>
    <name evidence="2" type="ORF">RB195_019914</name>
</gene>
<dbReference type="Proteomes" id="UP001303046">
    <property type="component" value="Unassembled WGS sequence"/>
</dbReference>
<keyword evidence="3" id="KW-1185">Reference proteome</keyword>
<organism evidence="2 3">
    <name type="scientific">Necator americanus</name>
    <name type="common">Human hookworm</name>
    <dbReference type="NCBI Taxonomy" id="51031"/>
    <lineage>
        <taxon>Eukaryota</taxon>
        <taxon>Metazoa</taxon>
        <taxon>Ecdysozoa</taxon>
        <taxon>Nematoda</taxon>
        <taxon>Chromadorea</taxon>
        <taxon>Rhabditida</taxon>
        <taxon>Rhabditina</taxon>
        <taxon>Rhabditomorpha</taxon>
        <taxon>Strongyloidea</taxon>
        <taxon>Ancylostomatidae</taxon>
        <taxon>Bunostominae</taxon>
        <taxon>Necator</taxon>
    </lineage>
</organism>
<accession>A0ABR1CGC1</accession>
<evidence type="ECO:0000256" key="1">
    <source>
        <dbReference type="SAM" id="MobiDB-lite"/>
    </source>
</evidence>
<dbReference type="EMBL" id="JAVFWL010000002">
    <property type="protein sequence ID" value="KAK6737497.1"/>
    <property type="molecule type" value="Genomic_DNA"/>
</dbReference>
<name>A0ABR1CGC1_NECAM</name>
<evidence type="ECO:0000313" key="3">
    <source>
        <dbReference type="Proteomes" id="UP001303046"/>
    </source>
</evidence>
<proteinExistence type="predicted"/>
<sequence length="108" mass="12059">MREKGGIFKDKHSETLLRPFFNGHVGVRAVIAAIYHHPLSVRDRNRRSFGRGETNEEDTEEVAMNGSLRQEMVAEKGRGLKGNRPSSSRLSGMLVLAGPRHTHAPIQD</sequence>
<protein>
    <submittedName>
        <fullName evidence="2">Uncharacterized protein</fullName>
    </submittedName>
</protein>
<comment type="caution">
    <text evidence="2">The sequence shown here is derived from an EMBL/GenBank/DDBJ whole genome shotgun (WGS) entry which is preliminary data.</text>
</comment>
<feature type="region of interest" description="Disordered" evidence="1">
    <location>
        <begin position="42"/>
        <end position="108"/>
    </location>
</feature>